<dbReference type="GO" id="GO:0035251">
    <property type="term" value="F:UDP-glucosyltransferase activity"/>
    <property type="evidence" value="ECO:0007669"/>
    <property type="project" value="TreeGrafter"/>
</dbReference>
<evidence type="ECO:0000256" key="3">
    <source>
        <dbReference type="SAM" id="MobiDB-lite"/>
    </source>
</evidence>
<proteinExistence type="inferred from homology"/>
<accession>A0AAW1XA79</accession>
<evidence type="ECO:0000313" key="5">
    <source>
        <dbReference type="Proteomes" id="UP001457282"/>
    </source>
</evidence>
<feature type="region of interest" description="Disordered" evidence="3">
    <location>
        <begin position="87"/>
        <end position="109"/>
    </location>
</feature>
<organism evidence="4 5">
    <name type="scientific">Rubus argutus</name>
    <name type="common">Southern blackberry</name>
    <dbReference type="NCBI Taxonomy" id="59490"/>
    <lineage>
        <taxon>Eukaryota</taxon>
        <taxon>Viridiplantae</taxon>
        <taxon>Streptophyta</taxon>
        <taxon>Embryophyta</taxon>
        <taxon>Tracheophyta</taxon>
        <taxon>Spermatophyta</taxon>
        <taxon>Magnoliopsida</taxon>
        <taxon>eudicotyledons</taxon>
        <taxon>Gunneridae</taxon>
        <taxon>Pentapetalae</taxon>
        <taxon>rosids</taxon>
        <taxon>fabids</taxon>
        <taxon>Rosales</taxon>
        <taxon>Rosaceae</taxon>
        <taxon>Rosoideae</taxon>
        <taxon>Rosoideae incertae sedis</taxon>
        <taxon>Rubus</taxon>
    </lineage>
</organism>
<keyword evidence="5" id="KW-1185">Reference proteome</keyword>
<dbReference type="Gene3D" id="3.40.50.2000">
    <property type="entry name" value="Glycogen Phosphorylase B"/>
    <property type="match status" value="1"/>
</dbReference>
<sequence length="259" mass="29066">MGFDQEHIVMLPFLALGHLIPFLALAKQIQHRTGFRITIATTPLNAQYLRLAAQPNNNIPLRRAFPSSAKTMACHLTQRTLRTYLQPNHKARHGNATSRKADSPPTLTNHQTTRQAAALLNLRCVLRVGCECRKQLRHRQCCFLHLRAYAWRRTCPCGFISLIVTVQHLQTMRNSSFRDSQNGKNIPGKNLEFRPRNASSGWTSHASDSVVYISFGSMNTISSSQMIGNLAIGLEKEREALCLGHKADCRARAEGRVPT</sequence>
<protein>
    <submittedName>
        <fullName evidence="4">Uncharacterized protein</fullName>
    </submittedName>
</protein>
<dbReference type="PANTHER" id="PTHR48047">
    <property type="entry name" value="GLYCOSYLTRANSFERASE"/>
    <property type="match status" value="1"/>
</dbReference>
<evidence type="ECO:0000313" key="4">
    <source>
        <dbReference type="EMBL" id="KAK9932702.1"/>
    </source>
</evidence>
<dbReference type="EMBL" id="JBEDUW010000004">
    <property type="protein sequence ID" value="KAK9932702.1"/>
    <property type="molecule type" value="Genomic_DNA"/>
</dbReference>
<evidence type="ECO:0000256" key="2">
    <source>
        <dbReference type="ARBA" id="ARBA00022676"/>
    </source>
</evidence>
<keyword evidence="2" id="KW-0808">Transferase</keyword>
<dbReference type="AlphaFoldDB" id="A0AAW1XA79"/>
<evidence type="ECO:0000256" key="1">
    <source>
        <dbReference type="ARBA" id="ARBA00009995"/>
    </source>
</evidence>
<keyword evidence="2" id="KW-0328">Glycosyltransferase</keyword>
<dbReference type="PANTHER" id="PTHR48047:SF107">
    <property type="entry name" value="UDP-GLYCOSYLTRANSFERASE 92A1-LIKE"/>
    <property type="match status" value="1"/>
</dbReference>
<gene>
    <name evidence="4" type="ORF">M0R45_019927</name>
</gene>
<comment type="caution">
    <text evidence="4">The sequence shown here is derived from an EMBL/GenBank/DDBJ whole genome shotgun (WGS) entry which is preliminary data.</text>
</comment>
<dbReference type="Proteomes" id="UP001457282">
    <property type="component" value="Unassembled WGS sequence"/>
</dbReference>
<dbReference type="SUPFAM" id="SSF53756">
    <property type="entry name" value="UDP-Glycosyltransferase/glycogen phosphorylase"/>
    <property type="match status" value="1"/>
</dbReference>
<reference evidence="4 5" key="1">
    <citation type="journal article" date="2023" name="G3 (Bethesda)">
        <title>A chromosome-length genome assembly and annotation of blackberry (Rubus argutus, cv. 'Hillquist').</title>
        <authorList>
            <person name="Bruna T."/>
            <person name="Aryal R."/>
            <person name="Dudchenko O."/>
            <person name="Sargent D.J."/>
            <person name="Mead D."/>
            <person name="Buti M."/>
            <person name="Cavallini A."/>
            <person name="Hytonen T."/>
            <person name="Andres J."/>
            <person name="Pham M."/>
            <person name="Weisz D."/>
            <person name="Mascagni F."/>
            <person name="Usai G."/>
            <person name="Natali L."/>
            <person name="Bassil N."/>
            <person name="Fernandez G.E."/>
            <person name="Lomsadze A."/>
            <person name="Armour M."/>
            <person name="Olukolu B."/>
            <person name="Poorten T."/>
            <person name="Britton C."/>
            <person name="Davik J."/>
            <person name="Ashrafi H."/>
            <person name="Aiden E.L."/>
            <person name="Borodovsky M."/>
            <person name="Worthington M."/>
        </authorList>
    </citation>
    <scope>NUCLEOTIDE SEQUENCE [LARGE SCALE GENOMIC DNA]</scope>
    <source>
        <strain evidence="4">PI 553951</strain>
    </source>
</reference>
<comment type="similarity">
    <text evidence="1">Belongs to the UDP-glycosyltransferase family.</text>
</comment>
<name>A0AAW1XA79_RUBAR</name>